<proteinExistence type="inferred from homology"/>
<feature type="compositionally biased region" description="Polar residues" evidence="3">
    <location>
        <begin position="45"/>
        <end position="61"/>
    </location>
</feature>
<reference evidence="4 5" key="1">
    <citation type="submission" date="2024-04" db="EMBL/GenBank/DDBJ databases">
        <title>Genome assembly C_amara_ONT_v2.</title>
        <authorList>
            <person name="Yant L."/>
            <person name="Moore C."/>
            <person name="Slenker M."/>
        </authorList>
    </citation>
    <scope>NUCLEOTIDE SEQUENCE [LARGE SCALE GENOMIC DNA]</scope>
    <source>
        <tissue evidence="4">Leaf</tissue>
    </source>
</reference>
<keyword evidence="5" id="KW-1185">Reference proteome</keyword>
<dbReference type="AlphaFoldDB" id="A0ABD1AV60"/>
<comment type="similarity">
    <text evidence="1 2">Belongs to the plant dehydrin family.</text>
</comment>
<dbReference type="EMBL" id="JBANAX010000456">
    <property type="protein sequence ID" value="KAL1208169.1"/>
    <property type="molecule type" value="Genomic_DNA"/>
</dbReference>
<dbReference type="PROSITE" id="PS00823">
    <property type="entry name" value="DEHYDRIN_2"/>
    <property type="match status" value="1"/>
</dbReference>
<gene>
    <name evidence="4" type="ORF">V5N11_034888</name>
</gene>
<dbReference type="GO" id="GO:0046872">
    <property type="term" value="F:metal ion binding"/>
    <property type="evidence" value="ECO:0007669"/>
    <property type="project" value="UniProtKB-ARBA"/>
</dbReference>
<sequence length="185" mass="19370">MASFQDDQGNPLHLTDAHGNPLEVTDEFGNPMYVTGVASSAPAYKQSTTGDIGEHPTSTFAETHPVATGAAGAATAGTAATATGQEHHDSLQEHLRRSGSSSSSSSEDDGQGGRRKKSLKERIKDKFGKHKEEQTPSTATTTGPTTGPTTTSTTTTTGAGVDQPHEKKGFIEKIKEKLPGHHNHP</sequence>
<dbReference type="InterPro" id="IPR030513">
    <property type="entry name" value="Dehydrin_CS"/>
</dbReference>
<dbReference type="Pfam" id="PF00257">
    <property type="entry name" value="Dehydrin"/>
    <property type="match status" value="1"/>
</dbReference>
<dbReference type="InterPro" id="IPR000167">
    <property type="entry name" value="Dehydrin"/>
</dbReference>
<evidence type="ECO:0000256" key="2">
    <source>
        <dbReference type="RuleBase" id="RU003995"/>
    </source>
</evidence>
<dbReference type="GO" id="GO:0009737">
    <property type="term" value="P:response to abscisic acid"/>
    <property type="evidence" value="ECO:0007669"/>
    <property type="project" value="UniProtKB-ARBA"/>
</dbReference>
<accession>A0ABD1AV60</accession>
<feature type="compositionally biased region" description="Basic and acidic residues" evidence="3">
    <location>
        <begin position="120"/>
        <end position="134"/>
    </location>
</feature>
<protein>
    <submittedName>
        <fullName evidence="4">Dehydrin LEA</fullName>
    </submittedName>
</protein>
<evidence type="ECO:0000313" key="4">
    <source>
        <dbReference type="EMBL" id="KAL1208169.1"/>
    </source>
</evidence>
<dbReference type="Proteomes" id="UP001558713">
    <property type="component" value="Unassembled WGS sequence"/>
</dbReference>
<feature type="compositionally biased region" description="Basic and acidic residues" evidence="3">
    <location>
        <begin position="85"/>
        <end position="96"/>
    </location>
</feature>
<evidence type="ECO:0000313" key="5">
    <source>
        <dbReference type="Proteomes" id="UP001558713"/>
    </source>
</evidence>
<dbReference type="PANTHER" id="PTHR33346">
    <property type="entry name" value="DEHYDRIN XERO 2-RELATED"/>
    <property type="match status" value="1"/>
</dbReference>
<dbReference type="PROSITE" id="PS00315">
    <property type="entry name" value="DEHYDRIN_1"/>
    <property type="match status" value="1"/>
</dbReference>
<evidence type="ECO:0000256" key="1">
    <source>
        <dbReference type="ARBA" id="ARBA00008403"/>
    </source>
</evidence>
<feature type="compositionally biased region" description="Low complexity" evidence="3">
    <location>
        <begin position="67"/>
        <end position="84"/>
    </location>
</feature>
<dbReference type="GO" id="GO:0009409">
    <property type="term" value="P:response to cold"/>
    <property type="evidence" value="ECO:0007669"/>
    <property type="project" value="UniProtKB-ARBA"/>
</dbReference>
<feature type="region of interest" description="Disordered" evidence="3">
    <location>
        <begin position="1"/>
        <end position="185"/>
    </location>
</feature>
<evidence type="ECO:0000256" key="3">
    <source>
        <dbReference type="SAM" id="MobiDB-lite"/>
    </source>
</evidence>
<name>A0ABD1AV60_CARAN</name>
<comment type="caution">
    <text evidence="4">The sequence shown here is derived from an EMBL/GenBank/DDBJ whole genome shotgun (WGS) entry which is preliminary data.</text>
</comment>
<organism evidence="4 5">
    <name type="scientific">Cardamine amara subsp. amara</name>
    <dbReference type="NCBI Taxonomy" id="228776"/>
    <lineage>
        <taxon>Eukaryota</taxon>
        <taxon>Viridiplantae</taxon>
        <taxon>Streptophyta</taxon>
        <taxon>Embryophyta</taxon>
        <taxon>Tracheophyta</taxon>
        <taxon>Spermatophyta</taxon>
        <taxon>Magnoliopsida</taxon>
        <taxon>eudicotyledons</taxon>
        <taxon>Gunneridae</taxon>
        <taxon>Pentapetalae</taxon>
        <taxon>rosids</taxon>
        <taxon>malvids</taxon>
        <taxon>Brassicales</taxon>
        <taxon>Brassicaceae</taxon>
        <taxon>Cardamineae</taxon>
        <taxon>Cardamine</taxon>
    </lineage>
</organism>
<feature type="compositionally biased region" description="Low complexity" evidence="3">
    <location>
        <begin position="135"/>
        <end position="160"/>
    </location>
</feature>
<feature type="compositionally biased region" description="Basic and acidic residues" evidence="3">
    <location>
        <begin position="163"/>
        <end position="179"/>
    </location>
</feature>
<dbReference type="GO" id="GO:0009414">
    <property type="term" value="P:response to water deprivation"/>
    <property type="evidence" value="ECO:0007669"/>
    <property type="project" value="UniProtKB-ARBA"/>
</dbReference>
<dbReference type="PANTHER" id="PTHR33346:SF5">
    <property type="entry name" value="DEHYDRIN LEA-RELATED"/>
    <property type="match status" value="1"/>
</dbReference>